<dbReference type="InterPro" id="IPR051531">
    <property type="entry name" value="N-acetyltransferase"/>
</dbReference>
<dbReference type="Pfam" id="PF13302">
    <property type="entry name" value="Acetyltransf_3"/>
    <property type="match status" value="1"/>
</dbReference>
<dbReference type="InterPro" id="IPR000182">
    <property type="entry name" value="GNAT_dom"/>
</dbReference>
<comment type="caution">
    <text evidence="2">The sequence shown here is derived from an EMBL/GenBank/DDBJ whole genome shotgun (WGS) entry which is preliminary data.</text>
</comment>
<evidence type="ECO:0000259" key="1">
    <source>
        <dbReference type="PROSITE" id="PS51186"/>
    </source>
</evidence>
<organism evidence="2 3">
    <name type="scientific">Peiella sedimenti</name>
    <dbReference type="NCBI Taxonomy" id="3061083"/>
    <lineage>
        <taxon>Bacteria</taxon>
        <taxon>Pseudomonadati</taxon>
        <taxon>Pseudomonadota</taxon>
        <taxon>Alphaproteobacteria</taxon>
        <taxon>Caulobacterales</taxon>
        <taxon>Caulobacteraceae</taxon>
        <taxon>Peiella</taxon>
    </lineage>
</organism>
<dbReference type="Gene3D" id="3.40.630.30">
    <property type="match status" value="1"/>
</dbReference>
<dbReference type="InterPro" id="IPR016181">
    <property type="entry name" value="Acyl_CoA_acyltransferase"/>
</dbReference>
<reference evidence="2" key="1">
    <citation type="submission" date="2023-07" db="EMBL/GenBank/DDBJ databases">
        <title>Brevundimonas soil sp. nov., isolated from the soil of chemical plant.</title>
        <authorList>
            <person name="Wu N."/>
        </authorList>
    </citation>
    <scope>NUCLEOTIDE SEQUENCE</scope>
    <source>
        <strain evidence="2">XZ-24</strain>
    </source>
</reference>
<evidence type="ECO:0000313" key="3">
    <source>
        <dbReference type="Proteomes" id="UP001169063"/>
    </source>
</evidence>
<gene>
    <name evidence="2" type="ORF">Q0812_12085</name>
</gene>
<evidence type="ECO:0000313" key="2">
    <source>
        <dbReference type="EMBL" id="MDO1560166.1"/>
    </source>
</evidence>
<protein>
    <submittedName>
        <fullName evidence="2">GNAT family N-acetyltransferase</fullName>
    </submittedName>
</protein>
<keyword evidence="3" id="KW-1185">Reference proteome</keyword>
<dbReference type="PANTHER" id="PTHR43792">
    <property type="entry name" value="GNAT FAMILY, PUTATIVE (AFU_ORTHOLOGUE AFUA_3G00765)-RELATED-RELATED"/>
    <property type="match status" value="1"/>
</dbReference>
<dbReference type="EMBL" id="JAUKTR010000005">
    <property type="protein sequence ID" value="MDO1560166.1"/>
    <property type="molecule type" value="Genomic_DNA"/>
</dbReference>
<feature type="domain" description="N-acetyltransferase" evidence="1">
    <location>
        <begin position="11"/>
        <end position="174"/>
    </location>
</feature>
<proteinExistence type="predicted"/>
<dbReference type="SUPFAM" id="SSF55729">
    <property type="entry name" value="Acyl-CoA N-acyltransferases (Nat)"/>
    <property type="match status" value="1"/>
</dbReference>
<dbReference type="PANTHER" id="PTHR43792:SF16">
    <property type="entry name" value="N-ACETYLTRANSFERASE DOMAIN-CONTAINING PROTEIN"/>
    <property type="match status" value="1"/>
</dbReference>
<dbReference type="CDD" id="cd04301">
    <property type="entry name" value="NAT_SF"/>
    <property type="match status" value="1"/>
</dbReference>
<name>A0ABT8SNV1_9CAUL</name>
<accession>A0ABT8SNV1</accession>
<dbReference type="PROSITE" id="PS51186">
    <property type="entry name" value="GNAT"/>
    <property type="match status" value="1"/>
</dbReference>
<sequence length="174" mass="18978">MEPPVLSTPRLILRPHAVSDFDDLHRLWSHPVVSQAIGLPTPRPDETWSRLLRYAGGWRLLGFGMFAVTDRASGAFIGDMGLFEARRPLTPGFGGAPEAGWALLPEHHGKGLASEALSAVLAWADARGVERTACMITPDNPASLRTAARAGYVEYARTTFHEAEVALLERRRPG</sequence>
<dbReference type="RefSeq" id="WP_302110593.1">
    <property type="nucleotide sequence ID" value="NZ_JAUKTR010000005.1"/>
</dbReference>
<dbReference type="Proteomes" id="UP001169063">
    <property type="component" value="Unassembled WGS sequence"/>
</dbReference>